<keyword evidence="4 9" id="KW-0645">Protease</keyword>
<dbReference type="EC" id="3.4.11.-" evidence="10"/>
<evidence type="ECO:0000256" key="8">
    <source>
        <dbReference type="ARBA" id="ARBA00023049"/>
    </source>
</evidence>
<dbReference type="Proteomes" id="UP000813420">
    <property type="component" value="Unassembled WGS sequence"/>
</dbReference>
<comment type="caution">
    <text evidence="11">The sequence shown here is derived from an EMBL/GenBank/DDBJ whole genome shotgun (WGS) entry which is preliminary data.</text>
</comment>
<evidence type="ECO:0000256" key="5">
    <source>
        <dbReference type="ARBA" id="ARBA00022723"/>
    </source>
</evidence>
<protein>
    <recommendedName>
        <fullName evidence="10">M18 family aminopeptidase</fullName>
        <ecNumber evidence="10">3.4.11.-</ecNumber>
    </recommendedName>
</protein>
<evidence type="ECO:0000256" key="9">
    <source>
        <dbReference type="RuleBase" id="RU004386"/>
    </source>
</evidence>
<dbReference type="Gene3D" id="2.30.250.10">
    <property type="entry name" value="Aminopeptidase i, Domain 2"/>
    <property type="match status" value="1"/>
</dbReference>
<dbReference type="GO" id="GO:0005737">
    <property type="term" value="C:cytoplasm"/>
    <property type="evidence" value="ECO:0007669"/>
    <property type="project" value="UniProtKB-ARBA"/>
</dbReference>
<comment type="similarity">
    <text evidence="2 9">Belongs to the peptidase M18 family.</text>
</comment>
<keyword evidence="7 9" id="KW-0862">Zinc</keyword>
<dbReference type="NCBIfam" id="NF002600">
    <property type="entry name" value="PRK02256.1"/>
    <property type="match status" value="1"/>
</dbReference>
<keyword evidence="6 9" id="KW-0378">Hydrolase</keyword>
<evidence type="ECO:0000313" key="11">
    <source>
        <dbReference type="EMBL" id="HJH49536.1"/>
    </source>
</evidence>
<sequence>MERENMWKQYSPEQLAELEEVSSRYKECLNLGKTERECVALAISMAEAKGYKNLKDCIAGREELHPGDKVYAERMGKILALFMLGDRPLEEGMNILGAHIDSPRLDVKQNPLYEDADMAYLDTHYYGGIKNYQWTAIPLALHGTVSKKDGTVQTIVIGEKDDEPVLVVSDLLVHLAGEQMDKKASVVIEGENLDVLVGARPMAESGDQKEKELVKAEILRYLNENYGIEEEDFLSAELEIVPAGKARDCGLDRSMILSYGQDDRICAFTSLFALLETEKTSRTACCILVDKEEIGSVGATGMQSRFFENTVAELVALTVGESALKTRRALENSYMLSSDVSAGFDPLYADAFEKKNTAYLGRGLCLNKYSGSRGKNGSNDANAEYIAKLRKVFDDNHVGFQTAEWGKVDVGGAGTIAYIMAGYGMNVIDSGMALLSMHAPWETSSKADVYEGYKGYKAFLREME</sequence>
<evidence type="ECO:0000256" key="10">
    <source>
        <dbReference type="RuleBase" id="RU004387"/>
    </source>
</evidence>
<dbReference type="PANTHER" id="PTHR28570:SF2">
    <property type="entry name" value="M18 FAMILY AMINOPEPTIDASE 1-RELATED"/>
    <property type="match status" value="1"/>
</dbReference>
<dbReference type="GO" id="GO:0008270">
    <property type="term" value="F:zinc ion binding"/>
    <property type="evidence" value="ECO:0007669"/>
    <property type="project" value="InterPro"/>
</dbReference>
<evidence type="ECO:0000256" key="7">
    <source>
        <dbReference type="ARBA" id="ARBA00022833"/>
    </source>
</evidence>
<proteinExistence type="inferred from homology"/>
<evidence type="ECO:0000256" key="4">
    <source>
        <dbReference type="ARBA" id="ARBA00022670"/>
    </source>
</evidence>
<dbReference type="InterPro" id="IPR001948">
    <property type="entry name" value="Peptidase_M18"/>
</dbReference>
<dbReference type="SUPFAM" id="SSF101821">
    <property type="entry name" value="Aminopeptidase/glucanase lid domain"/>
    <property type="match status" value="1"/>
</dbReference>
<dbReference type="SUPFAM" id="SSF53187">
    <property type="entry name" value="Zn-dependent exopeptidases"/>
    <property type="match status" value="1"/>
</dbReference>
<reference evidence="11" key="2">
    <citation type="submission" date="2021-09" db="EMBL/GenBank/DDBJ databases">
        <authorList>
            <person name="Gilroy R."/>
        </authorList>
    </citation>
    <scope>NUCLEOTIDE SEQUENCE</scope>
    <source>
        <strain evidence="11">USAMLcec4-12693</strain>
    </source>
</reference>
<evidence type="ECO:0000256" key="6">
    <source>
        <dbReference type="ARBA" id="ARBA00022801"/>
    </source>
</evidence>
<gene>
    <name evidence="11" type="ORF">K8V39_04665</name>
</gene>
<evidence type="ECO:0000256" key="3">
    <source>
        <dbReference type="ARBA" id="ARBA00022438"/>
    </source>
</evidence>
<dbReference type="OrthoDB" id="89722at2"/>
<dbReference type="InterPro" id="IPR023358">
    <property type="entry name" value="Peptidase_M18_dom2"/>
</dbReference>
<dbReference type="AlphaFoldDB" id="A0A9D2VXS8"/>
<organism evidence="11 12">
    <name type="scientific">Merdimonas faecis</name>
    <dbReference type="NCBI Taxonomy" id="1653435"/>
    <lineage>
        <taxon>Bacteria</taxon>
        <taxon>Bacillati</taxon>
        <taxon>Bacillota</taxon>
        <taxon>Clostridia</taxon>
        <taxon>Lachnospirales</taxon>
        <taxon>Lachnospiraceae</taxon>
        <taxon>Merdimonas</taxon>
    </lineage>
</organism>
<evidence type="ECO:0000256" key="1">
    <source>
        <dbReference type="ARBA" id="ARBA00001947"/>
    </source>
</evidence>
<reference evidence="11" key="1">
    <citation type="journal article" date="2021" name="PeerJ">
        <title>Extensive microbial diversity within the chicken gut microbiome revealed by metagenomics and culture.</title>
        <authorList>
            <person name="Gilroy R."/>
            <person name="Ravi A."/>
            <person name="Getino M."/>
            <person name="Pursley I."/>
            <person name="Horton D.L."/>
            <person name="Alikhan N.F."/>
            <person name="Baker D."/>
            <person name="Gharbi K."/>
            <person name="Hall N."/>
            <person name="Watson M."/>
            <person name="Adriaenssens E.M."/>
            <person name="Foster-Nyarko E."/>
            <person name="Jarju S."/>
            <person name="Secka A."/>
            <person name="Antonio M."/>
            <person name="Oren A."/>
            <person name="Chaudhuri R.R."/>
            <person name="La Ragione R."/>
            <person name="Hildebrand F."/>
            <person name="Pallen M.J."/>
        </authorList>
    </citation>
    <scope>NUCLEOTIDE SEQUENCE</scope>
    <source>
        <strain evidence="11">USAMLcec4-12693</strain>
    </source>
</reference>
<dbReference type="GO" id="GO:0004177">
    <property type="term" value="F:aminopeptidase activity"/>
    <property type="evidence" value="ECO:0007669"/>
    <property type="project" value="UniProtKB-KW"/>
</dbReference>
<keyword evidence="3 9" id="KW-0031">Aminopeptidase</keyword>
<evidence type="ECO:0000313" key="12">
    <source>
        <dbReference type="Proteomes" id="UP000813420"/>
    </source>
</evidence>
<dbReference type="RefSeq" id="WP_070087737.1">
    <property type="nucleotide sequence ID" value="NZ_CABMJS010000006.1"/>
</dbReference>
<keyword evidence="5 9" id="KW-0479">Metal-binding</keyword>
<name>A0A9D2VXS8_9FIRM</name>
<dbReference type="GO" id="GO:0006508">
    <property type="term" value="P:proteolysis"/>
    <property type="evidence" value="ECO:0007669"/>
    <property type="project" value="UniProtKB-KW"/>
</dbReference>
<accession>A0A9D2VXS8</accession>
<dbReference type="GO" id="GO:0008237">
    <property type="term" value="F:metallopeptidase activity"/>
    <property type="evidence" value="ECO:0007669"/>
    <property type="project" value="UniProtKB-KW"/>
</dbReference>
<dbReference type="PANTHER" id="PTHR28570">
    <property type="entry name" value="ASPARTYL AMINOPEPTIDASE"/>
    <property type="match status" value="1"/>
</dbReference>
<comment type="cofactor">
    <cofactor evidence="1 10">
        <name>Zn(2+)</name>
        <dbReference type="ChEBI" id="CHEBI:29105"/>
    </cofactor>
</comment>
<dbReference type="Gene3D" id="3.40.630.10">
    <property type="entry name" value="Zn peptidases"/>
    <property type="match status" value="1"/>
</dbReference>
<dbReference type="EMBL" id="DYXE01000046">
    <property type="protein sequence ID" value="HJH49536.1"/>
    <property type="molecule type" value="Genomic_DNA"/>
</dbReference>
<keyword evidence="8 9" id="KW-0482">Metalloprotease</keyword>
<evidence type="ECO:0000256" key="2">
    <source>
        <dbReference type="ARBA" id="ARBA00008290"/>
    </source>
</evidence>
<dbReference type="Pfam" id="PF02127">
    <property type="entry name" value="Peptidase_M18"/>
    <property type="match status" value="1"/>
</dbReference>
<dbReference type="PRINTS" id="PR00932">
    <property type="entry name" value="AMINO1PTASE"/>
</dbReference>